<evidence type="ECO:0000256" key="1">
    <source>
        <dbReference type="SAM" id="Phobius"/>
    </source>
</evidence>
<evidence type="ECO:0000313" key="3">
    <source>
        <dbReference type="Proteomes" id="UP000022272"/>
    </source>
</evidence>
<accession>A0A016AA16</accession>
<evidence type="ECO:0000313" key="2">
    <source>
        <dbReference type="EMBL" id="EXZ43914.1"/>
    </source>
</evidence>
<sequence>MFFRIAPALAFIAFILAFIAFILAFIAFILAFIASYTYLSSYLYLL</sequence>
<organism evidence="2 3">
    <name type="scientific">Bacteroides fragilis str. 2-F-2 #4</name>
    <dbReference type="NCBI Taxonomy" id="1339280"/>
    <lineage>
        <taxon>Bacteria</taxon>
        <taxon>Pseudomonadati</taxon>
        <taxon>Bacteroidota</taxon>
        <taxon>Bacteroidia</taxon>
        <taxon>Bacteroidales</taxon>
        <taxon>Bacteroidaceae</taxon>
        <taxon>Bacteroides</taxon>
    </lineage>
</organism>
<comment type="caution">
    <text evidence="2">The sequence shown here is derived from an EMBL/GenBank/DDBJ whole genome shotgun (WGS) entry which is preliminary data.</text>
</comment>
<keyword evidence="1" id="KW-1133">Transmembrane helix</keyword>
<proteinExistence type="predicted"/>
<dbReference type="EMBL" id="JGDM01000070">
    <property type="protein sequence ID" value="EXZ43914.1"/>
    <property type="molecule type" value="Genomic_DNA"/>
</dbReference>
<name>A0A016AA16_BACFG</name>
<keyword evidence="1" id="KW-0812">Transmembrane</keyword>
<dbReference type="Proteomes" id="UP000022272">
    <property type="component" value="Unassembled WGS sequence"/>
</dbReference>
<dbReference type="PATRIC" id="fig|1339280.3.peg.2736"/>
<keyword evidence="1" id="KW-0472">Membrane</keyword>
<dbReference type="AlphaFoldDB" id="A0A016AA16"/>
<reference evidence="2 3" key="1">
    <citation type="submission" date="2014-02" db="EMBL/GenBank/DDBJ databases">
        <authorList>
            <person name="Sears C."/>
            <person name="Carroll K."/>
            <person name="Sack B.R."/>
            <person name="Qadri F."/>
            <person name="Myers L.L."/>
            <person name="Chung G.-T."/>
            <person name="Escheverria P."/>
            <person name="Fraser C.M."/>
            <person name="Sadzewicz L."/>
            <person name="Shefchek K.A."/>
            <person name="Tallon L."/>
            <person name="Das S.P."/>
            <person name="Daugherty S."/>
            <person name="Mongodin E.F."/>
        </authorList>
    </citation>
    <scope>NUCLEOTIDE SEQUENCE [LARGE SCALE GENOMIC DNA]</scope>
    <source>
        <strain evidence="2 3">2-F-2 #4</strain>
    </source>
</reference>
<protein>
    <submittedName>
        <fullName evidence="2">Putative membrane protein</fullName>
    </submittedName>
</protein>
<feature type="transmembrane region" description="Helical" evidence="1">
    <location>
        <begin position="12"/>
        <end position="39"/>
    </location>
</feature>
<gene>
    <name evidence="2" type="ORF">M076_2870</name>
</gene>